<proteinExistence type="predicted"/>
<dbReference type="RefSeq" id="WP_067615327.1">
    <property type="nucleotide sequence ID" value="NZ_MAGO01000001.1"/>
</dbReference>
<dbReference type="Gene3D" id="2.60.40.1120">
    <property type="entry name" value="Carboxypeptidase-like, regulatory domain"/>
    <property type="match status" value="2"/>
</dbReference>
<reference evidence="1 2" key="1">
    <citation type="submission" date="2016-06" db="EMBL/GenBank/DDBJ databases">
        <title>Respiratory ammonification of nitrate coupled to the oxidation of elemental sulfur in deep-sea autotrophic thermophilic bacteria.</title>
        <authorList>
            <person name="Slobodkina G.B."/>
            <person name="Mardanov A.V."/>
            <person name="Ravin N.V."/>
            <person name="Frolova A.A."/>
            <person name="Viryasiv M.B."/>
            <person name="Chernyh N.A."/>
            <person name="Bonch-Osmolovskaya E.A."/>
            <person name="Slobodkin A.I."/>
        </authorList>
    </citation>
    <scope>NUCLEOTIDE SEQUENCE [LARGE SCALE GENOMIC DNA]</scope>
    <source>
        <strain evidence="1 2">S69</strain>
    </source>
</reference>
<protein>
    <submittedName>
        <fullName evidence="1">Uncharacterized protein</fullName>
    </submittedName>
</protein>
<name>A0A1B9F8W7_9BACT</name>
<comment type="caution">
    <text evidence="1">The sequence shown here is derived from an EMBL/GenBank/DDBJ whole genome shotgun (WGS) entry which is preliminary data.</text>
</comment>
<dbReference type="GO" id="GO:0030246">
    <property type="term" value="F:carbohydrate binding"/>
    <property type="evidence" value="ECO:0007669"/>
    <property type="project" value="InterPro"/>
</dbReference>
<evidence type="ECO:0000313" key="1">
    <source>
        <dbReference type="EMBL" id="OCC16265.1"/>
    </source>
</evidence>
<keyword evidence="2" id="KW-1185">Reference proteome</keyword>
<dbReference type="OrthoDB" id="5498795at2"/>
<evidence type="ECO:0000313" key="2">
    <source>
        <dbReference type="Proteomes" id="UP000093080"/>
    </source>
</evidence>
<dbReference type="EMBL" id="MAGO01000001">
    <property type="protein sequence ID" value="OCC16265.1"/>
    <property type="molecule type" value="Genomic_DNA"/>
</dbReference>
<dbReference type="Proteomes" id="UP000093080">
    <property type="component" value="Unassembled WGS sequence"/>
</dbReference>
<dbReference type="Pfam" id="PF13620">
    <property type="entry name" value="CarboxypepD_reg"/>
    <property type="match status" value="2"/>
</dbReference>
<gene>
    <name evidence="1" type="ORF">DBT_0082</name>
</gene>
<dbReference type="InterPro" id="IPR013784">
    <property type="entry name" value="Carb-bd-like_fold"/>
</dbReference>
<dbReference type="SUPFAM" id="SSF49452">
    <property type="entry name" value="Starch-binding domain-like"/>
    <property type="match status" value="2"/>
</dbReference>
<sequence>MKWSIGLNERIKVVCLAFFWLLLILAGNGQARTNLFFIGPQTVEAVPGAEVTFTVYVKAEKLRAFGFSVLLDTRYVTYVPNSLSRTGLTENFDFLGANLVENQVFDENRPYLKELIIGGSALNPVSSTWNDGQVKHGIMALATFKLKLVDDFQIPPEKYLTIPIVPSGTVNDFKTYRQGGGLLLFKAVGEKEPKVSISEPAFEARYEDANITASGSGTDEYGNPLSIYYWVDPFKIHYPLGSDFIIKTGSNVKIDFTSSSPGLQALYLVGMDDRFNGASAFTVFGIGEDVVVEFFGSIEGIVRSSTTLDPIAAAEVVAYEGEGSDLRRLVSVVTGGGGEFLIDGIGAGTYTLLVHREGYQEGSVTVTLKDDNSTIKNVIIELLPLGRPTGDVYSYINGKFCAFFEDSRIPAQGLRIRDVTGLYSCITREDGCCEIDWLRKGDDFKYMWLAEGEGAYSLVTSPQSISETDPINLFVKKALKTTLEVRVIDPISLVGVKGVQVSLYDDRIGRTIKVEGPTTTTGVVTFHGLEPGNSYVLSATLTDSGKTHLVKQTVSVEKGSNVYNLYLHKFDPGKLSASSLNGGKILLQVVDGTSFTPISLSTQTLYLIDFNNKKLNFYFVKDHYETSELLSGNYTLWVNPPGYQPLEGYRIQVSSEQKSGIVVHMFKDQQPITTVDNIEAIGKSSISGIVLAKTDLSPIWNAQLIFTLKDGTEVFTARTDASGRFEKRDITPGTYILELKANGYQEVLEELYVPPGTEYTGALKLFPQTTGKLSEVTESEPNPTFFGTVLSSIIDFSPHPIQGAKVRGLNTKDGSVLFDISTDGAGNFEVDGIDNDALFWLEVSASGFESQVLGPFQLIGTKPIFHPIFLVPQGLIKKFKTSGVESGADSALYFPEEEKLVLNGGYYLDVVSLDPVSQSLRHIGSFGLSKKVDETDFIFGPGNKGNGQYELLAFSNNTLEVFRLDRGFEGISLASDKIYLPFHPTDSVFRYPNLFIGTERGILSLEAFDGQGQSTSLPLIWNISTIRPKLLFSHDNGIVSVDQSGKCTFVETINPYVPVLRDSWSLEIRPIHGALSGGFGIFCDASGKILPIKEGVQRGLFLNGRAYDFNRFKKALVFTIDHPLANYKGKHMAFAVLIEDSWIDILELTDLNPWLLRRYPVTGAKDIFTGKLWVHYSIGQDRYEGAVYYLSPEGIGAIPVPTYLGTESRLDIHGIDNSSLGNSFVFTNKGYLLKLGATYNATSLSFSPDPGSYDVYFVDSDGRAKARTGISSFGAQSVDFSSLIPVDIETTLYPGAIQRVFHPGDDMGILITIRPSEPKLVDLYLLTEITAGDSTSTYYWIVGKDGSLEAKPYGDGPFPSSPEPVIRSIFFDRNVTAQTFLSHIPEDVSALSGKLKFLLTRPGADPEKTPEAVIGEDILDFRIN</sequence>
<organism evidence="1 2">
    <name type="scientific">Dissulfuribacter thermophilus</name>
    <dbReference type="NCBI Taxonomy" id="1156395"/>
    <lineage>
        <taxon>Bacteria</taxon>
        <taxon>Pseudomonadati</taxon>
        <taxon>Thermodesulfobacteriota</taxon>
        <taxon>Dissulfuribacteria</taxon>
        <taxon>Dissulfuribacterales</taxon>
        <taxon>Dissulfuribacteraceae</taxon>
        <taxon>Dissulfuribacter</taxon>
    </lineage>
</organism>
<dbReference type="STRING" id="1156395.DBT_0082"/>
<accession>A0A1B9F8W7</accession>